<dbReference type="InterPro" id="IPR036097">
    <property type="entry name" value="HisK_dim/P_sf"/>
</dbReference>
<dbReference type="SMART" id="SM00388">
    <property type="entry name" value="HisKA"/>
    <property type="match status" value="1"/>
</dbReference>
<dbReference type="GO" id="GO:0000155">
    <property type="term" value="F:phosphorelay sensor kinase activity"/>
    <property type="evidence" value="ECO:0007669"/>
    <property type="project" value="InterPro"/>
</dbReference>
<dbReference type="PANTHER" id="PTHR43711">
    <property type="entry name" value="TWO-COMPONENT HISTIDINE KINASE"/>
    <property type="match status" value="1"/>
</dbReference>
<dbReference type="InterPro" id="IPR036890">
    <property type="entry name" value="HATPase_C_sf"/>
</dbReference>
<dbReference type="CDD" id="cd00075">
    <property type="entry name" value="HATPase"/>
    <property type="match status" value="1"/>
</dbReference>
<evidence type="ECO:0000256" key="1">
    <source>
        <dbReference type="ARBA" id="ARBA00000085"/>
    </source>
</evidence>
<gene>
    <name evidence="10" type="ORF">SAMN05443639_104298</name>
</gene>
<dbReference type="SMART" id="SM00091">
    <property type="entry name" value="PAS"/>
    <property type="match status" value="1"/>
</dbReference>
<keyword evidence="11" id="KW-1185">Reference proteome</keyword>
<dbReference type="Gene3D" id="3.30.450.20">
    <property type="entry name" value="PAS domain"/>
    <property type="match status" value="1"/>
</dbReference>
<dbReference type="CDD" id="cd00130">
    <property type="entry name" value="PAS"/>
    <property type="match status" value="1"/>
</dbReference>
<dbReference type="NCBIfam" id="TIGR00229">
    <property type="entry name" value="sensory_box"/>
    <property type="match status" value="1"/>
</dbReference>
<keyword evidence="4" id="KW-0808">Transferase</keyword>
<evidence type="ECO:0000259" key="8">
    <source>
        <dbReference type="PROSITE" id="PS50112"/>
    </source>
</evidence>
<dbReference type="EMBL" id="FOIJ01000004">
    <property type="protein sequence ID" value="SET78041.1"/>
    <property type="molecule type" value="Genomic_DNA"/>
</dbReference>
<feature type="domain" description="Histidine kinase" evidence="7">
    <location>
        <begin position="144"/>
        <end position="360"/>
    </location>
</feature>
<evidence type="ECO:0000256" key="5">
    <source>
        <dbReference type="ARBA" id="ARBA00022777"/>
    </source>
</evidence>
<organism evidence="10 11">
    <name type="scientific">Stigmatella erecta</name>
    <dbReference type="NCBI Taxonomy" id="83460"/>
    <lineage>
        <taxon>Bacteria</taxon>
        <taxon>Pseudomonadati</taxon>
        <taxon>Myxococcota</taxon>
        <taxon>Myxococcia</taxon>
        <taxon>Myxococcales</taxon>
        <taxon>Cystobacterineae</taxon>
        <taxon>Archangiaceae</taxon>
        <taxon>Stigmatella</taxon>
    </lineage>
</organism>
<dbReference type="SUPFAM" id="SSF55874">
    <property type="entry name" value="ATPase domain of HSP90 chaperone/DNA topoisomerase II/histidine kinase"/>
    <property type="match status" value="1"/>
</dbReference>
<dbReference type="AlphaFoldDB" id="A0A1I0H3G2"/>
<dbReference type="Gene3D" id="3.30.565.10">
    <property type="entry name" value="Histidine kinase-like ATPase, C-terminal domain"/>
    <property type="match status" value="1"/>
</dbReference>
<dbReference type="InterPro" id="IPR003594">
    <property type="entry name" value="HATPase_dom"/>
</dbReference>
<dbReference type="SMART" id="SM00387">
    <property type="entry name" value="HATPase_c"/>
    <property type="match status" value="1"/>
</dbReference>
<dbReference type="EC" id="2.7.13.3" evidence="2"/>
<dbReference type="InterPro" id="IPR000014">
    <property type="entry name" value="PAS"/>
</dbReference>
<evidence type="ECO:0000259" key="9">
    <source>
        <dbReference type="PROSITE" id="PS50113"/>
    </source>
</evidence>
<comment type="catalytic activity">
    <reaction evidence="1">
        <text>ATP + protein L-histidine = ADP + protein N-phospho-L-histidine.</text>
        <dbReference type="EC" id="2.7.13.3"/>
    </reaction>
</comment>
<dbReference type="SUPFAM" id="SSF47384">
    <property type="entry name" value="Homodimeric domain of signal transducing histidine kinase"/>
    <property type="match status" value="1"/>
</dbReference>
<reference evidence="11" key="1">
    <citation type="submission" date="2016-10" db="EMBL/GenBank/DDBJ databases">
        <authorList>
            <person name="Varghese N."/>
            <person name="Submissions S."/>
        </authorList>
    </citation>
    <scope>NUCLEOTIDE SEQUENCE [LARGE SCALE GENOMIC DNA]</scope>
    <source>
        <strain evidence="11">DSM 16858</strain>
    </source>
</reference>
<dbReference type="InterPro" id="IPR005467">
    <property type="entry name" value="His_kinase_dom"/>
</dbReference>
<evidence type="ECO:0000256" key="3">
    <source>
        <dbReference type="ARBA" id="ARBA00022553"/>
    </source>
</evidence>
<dbReference type="RefSeq" id="WP_093519038.1">
    <property type="nucleotide sequence ID" value="NZ_FOIJ01000004.1"/>
</dbReference>
<dbReference type="InterPro" id="IPR000700">
    <property type="entry name" value="PAS-assoc_C"/>
</dbReference>
<sequence length="367" mass="40336">MPERELDERFHLNLEDIKDFAIFRVDPEGRIASWNTGAERVKGYTAAEAIGQPFAILFTQEDRDAGRPEMEMRVASEKGVYQGEGLRVRKGGSIFAAEVTLRALANKGGVHRGFVKITRDIGERKRVESELKRRAEFEQQLIGIVSHDLRTPLTAISLATSLLLRMPALSAQAVRSLGRILSSAERAHRLIASLLDFTQARIGGGFVLKYAPLDLHEFMGLVVEELRLANQGREILFESAGDCRGEWDPDRFAQLITNLISNALNHGQEDAPVRARLSGEPTSVAIEIHNWGAAIPPGELPHLFEPMRRGGEKARAKNTHSIGLGLYIVQQIVLAHGGTVEATSSAEKGTAFTVHLPRSPPPPKEGV</sequence>
<dbReference type="Proteomes" id="UP000199181">
    <property type="component" value="Unassembled WGS sequence"/>
</dbReference>
<dbReference type="PROSITE" id="PS50113">
    <property type="entry name" value="PAC"/>
    <property type="match status" value="1"/>
</dbReference>
<evidence type="ECO:0000256" key="2">
    <source>
        <dbReference type="ARBA" id="ARBA00012438"/>
    </source>
</evidence>
<dbReference type="PROSITE" id="PS50109">
    <property type="entry name" value="HIS_KIN"/>
    <property type="match status" value="1"/>
</dbReference>
<dbReference type="InterPro" id="IPR003661">
    <property type="entry name" value="HisK_dim/P_dom"/>
</dbReference>
<dbReference type="PANTHER" id="PTHR43711:SF1">
    <property type="entry name" value="HISTIDINE KINASE 1"/>
    <property type="match status" value="1"/>
</dbReference>
<feature type="domain" description="PAS" evidence="8">
    <location>
        <begin position="22"/>
        <end position="77"/>
    </location>
</feature>
<dbReference type="PROSITE" id="PS50112">
    <property type="entry name" value="PAS"/>
    <property type="match status" value="1"/>
</dbReference>
<dbReference type="Pfam" id="PF13426">
    <property type="entry name" value="PAS_9"/>
    <property type="match status" value="1"/>
</dbReference>
<keyword evidence="6" id="KW-0902">Two-component regulatory system</keyword>
<dbReference type="Pfam" id="PF02518">
    <property type="entry name" value="HATPase_c"/>
    <property type="match status" value="1"/>
</dbReference>
<name>A0A1I0H3G2_9BACT</name>
<dbReference type="Gene3D" id="1.10.287.130">
    <property type="match status" value="1"/>
</dbReference>
<proteinExistence type="predicted"/>
<evidence type="ECO:0000259" key="7">
    <source>
        <dbReference type="PROSITE" id="PS50109"/>
    </source>
</evidence>
<dbReference type="SUPFAM" id="SSF55785">
    <property type="entry name" value="PYP-like sensor domain (PAS domain)"/>
    <property type="match status" value="1"/>
</dbReference>
<keyword evidence="5" id="KW-0418">Kinase</keyword>
<protein>
    <recommendedName>
        <fullName evidence="2">histidine kinase</fullName>
        <ecNumber evidence="2">2.7.13.3</ecNumber>
    </recommendedName>
</protein>
<dbReference type="CDD" id="cd00082">
    <property type="entry name" value="HisKA"/>
    <property type="match status" value="1"/>
</dbReference>
<dbReference type="InterPro" id="IPR050736">
    <property type="entry name" value="Sensor_HK_Regulatory"/>
</dbReference>
<evidence type="ECO:0000256" key="6">
    <source>
        <dbReference type="ARBA" id="ARBA00023012"/>
    </source>
</evidence>
<evidence type="ECO:0000256" key="4">
    <source>
        <dbReference type="ARBA" id="ARBA00022679"/>
    </source>
</evidence>
<feature type="domain" description="PAC" evidence="9">
    <location>
        <begin position="81"/>
        <end position="133"/>
    </location>
</feature>
<evidence type="ECO:0000313" key="10">
    <source>
        <dbReference type="EMBL" id="SET78041.1"/>
    </source>
</evidence>
<keyword evidence="3" id="KW-0597">Phosphoprotein</keyword>
<dbReference type="InterPro" id="IPR035965">
    <property type="entry name" value="PAS-like_dom_sf"/>
</dbReference>
<dbReference type="Pfam" id="PF00512">
    <property type="entry name" value="HisKA"/>
    <property type="match status" value="1"/>
</dbReference>
<dbReference type="PRINTS" id="PR00344">
    <property type="entry name" value="BCTRLSENSOR"/>
</dbReference>
<accession>A0A1I0H3G2</accession>
<dbReference type="InterPro" id="IPR004358">
    <property type="entry name" value="Sig_transdc_His_kin-like_C"/>
</dbReference>
<evidence type="ECO:0000313" key="11">
    <source>
        <dbReference type="Proteomes" id="UP000199181"/>
    </source>
</evidence>